<sequence length="102" mass="11004">MHVPLVQGIYPGPTRCYKLSPPLPNPDGAGEFEYVAVCVQPGRPRHQLPELLVYAAEPVRGAPVGPSMKKLPGSQPLYAAPADDDDGWRWALLSLGVTEVTE</sequence>
<reference evidence="1 2" key="1">
    <citation type="journal article" date="2014" name="Int. J. Syst. Evol. Microbiol.">
        <title>Nocardia vulneris sp. nov., isolated from wounds of human patients in North America.</title>
        <authorList>
            <person name="Lasker B.A."/>
            <person name="Bell M."/>
            <person name="Klenk H.P."/>
            <person name="Sproer C."/>
            <person name="Schumann C."/>
            <person name="Schumann P."/>
            <person name="Brown J.M."/>
        </authorList>
    </citation>
    <scope>NUCLEOTIDE SEQUENCE [LARGE SCALE GENOMIC DNA]</scope>
    <source>
        <strain evidence="1 2">W9851</strain>
    </source>
</reference>
<comment type="caution">
    <text evidence="1">The sequence shown here is derived from an EMBL/GenBank/DDBJ whole genome shotgun (WGS) entry which is preliminary data.</text>
</comment>
<name>A0ABR4ZCF8_9NOCA</name>
<evidence type="ECO:0000313" key="1">
    <source>
        <dbReference type="EMBL" id="KIA62994.1"/>
    </source>
</evidence>
<accession>A0ABR4ZCF8</accession>
<proteinExistence type="predicted"/>
<protein>
    <submittedName>
        <fullName evidence="1">Uncharacterized protein</fullName>
    </submittedName>
</protein>
<dbReference type="Proteomes" id="UP000031364">
    <property type="component" value="Unassembled WGS sequence"/>
</dbReference>
<organism evidence="1 2">
    <name type="scientific">Nocardia vulneris</name>
    <dbReference type="NCBI Taxonomy" id="1141657"/>
    <lineage>
        <taxon>Bacteria</taxon>
        <taxon>Bacillati</taxon>
        <taxon>Actinomycetota</taxon>
        <taxon>Actinomycetes</taxon>
        <taxon>Mycobacteriales</taxon>
        <taxon>Nocardiaceae</taxon>
        <taxon>Nocardia</taxon>
    </lineage>
</organism>
<keyword evidence="2" id="KW-1185">Reference proteome</keyword>
<dbReference type="EMBL" id="JNFP01000026">
    <property type="protein sequence ID" value="KIA62994.1"/>
    <property type="molecule type" value="Genomic_DNA"/>
</dbReference>
<gene>
    <name evidence="1" type="ORF">FG87_21675</name>
</gene>
<evidence type="ECO:0000313" key="2">
    <source>
        <dbReference type="Proteomes" id="UP000031364"/>
    </source>
</evidence>